<gene>
    <name evidence="4" type="ORF">GCM10010347_27930</name>
</gene>
<dbReference type="SUPFAM" id="SSF52091">
    <property type="entry name" value="SpoIIaa-like"/>
    <property type="match status" value="1"/>
</dbReference>
<dbReference type="InterPro" id="IPR002645">
    <property type="entry name" value="STAS_dom"/>
</dbReference>
<name>A0ABQ3ES04_9ACTN</name>
<protein>
    <recommendedName>
        <fullName evidence="2">Anti-sigma factor antagonist</fullName>
    </recommendedName>
</protein>
<dbReference type="InterPro" id="IPR058548">
    <property type="entry name" value="MlaB-like_STAS"/>
</dbReference>
<organism evidence="4 5">
    <name type="scientific">Streptomyces cirratus</name>
    <dbReference type="NCBI Taxonomy" id="68187"/>
    <lineage>
        <taxon>Bacteria</taxon>
        <taxon>Bacillati</taxon>
        <taxon>Actinomycetota</taxon>
        <taxon>Actinomycetes</taxon>
        <taxon>Kitasatosporales</taxon>
        <taxon>Streptomycetaceae</taxon>
        <taxon>Streptomyces</taxon>
    </lineage>
</organism>
<dbReference type="InterPro" id="IPR036513">
    <property type="entry name" value="STAS_dom_sf"/>
</dbReference>
<keyword evidence="5" id="KW-1185">Reference proteome</keyword>
<reference evidence="5" key="1">
    <citation type="journal article" date="2019" name="Int. J. Syst. Evol. Microbiol.">
        <title>The Global Catalogue of Microorganisms (GCM) 10K type strain sequencing project: providing services to taxonomists for standard genome sequencing and annotation.</title>
        <authorList>
            <consortium name="The Broad Institute Genomics Platform"/>
            <consortium name="The Broad Institute Genome Sequencing Center for Infectious Disease"/>
            <person name="Wu L."/>
            <person name="Ma J."/>
        </authorList>
    </citation>
    <scope>NUCLEOTIDE SEQUENCE [LARGE SCALE GENOMIC DNA]</scope>
    <source>
        <strain evidence="5">JCM 4738</strain>
    </source>
</reference>
<evidence type="ECO:0000259" key="3">
    <source>
        <dbReference type="PROSITE" id="PS50801"/>
    </source>
</evidence>
<dbReference type="Pfam" id="PF13466">
    <property type="entry name" value="STAS_2"/>
    <property type="match status" value="1"/>
</dbReference>
<feature type="domain" description="STAS" evidence="3">
    <location>
        <begin position="18"/>
        <end position="98"/>
    </location>
</feature>
<dbReference type="InterPro" id="IPR003658">
    <property type="entry name" value="Anti-sigma_ant"/>
</dbReference>
<comment type="caution">
    <text evidence="4">The sequence shown here is derived from an EMBL/GenBank/DDBJ whole genome shotgun (WGS) entry which is preliminary data.</text>
</comment>
<comment type="similarity">
    <text evidence="1 2">Belongs to the anti-sigma-factor antagonist family.</text>
</comment>
<dbReference type="EMBL" id="BMVP01000004">
    <property type="protein sequence ID" value="GHB56280.1"/>
    <property type="molecule type" value="Genomic_DNA"/>
</dbReference>
<dbReference type="Gene3D" id="3.30.750.24">
    <property type="entry name" value="STAS domain"/>
    <property type="match status" value="1"/>
</dbReference>
<dbReference type="RefSeq" id="WP_190184425.1">
    <property type="nucleotide sequence ID" value="NZ_BMVP01000004.1"/>
</dbReference>
<accession>A0ABQ3ES04</accession>
<dbReference type="PROSITE" id="PS50801">
    <property type="entry name" value="STAS"/>
    <property type="match status" value="1"/>
</dbReference>
<dbReference type="CDD" id="cd07043">
    <property type="entry name" value="STAS_anti-anti-sigma_factors"/>
    <property type="match status" value="1"/>
</dbReference>
<evidence type="ECO:0000313" key="4">
    <source>
        <dbReference type="EMBL" id="GHB56280.1"/>
    </source>
</evidence>
<evidence type="ECO:0000256" key="1">
    <source>
        <dbReference type="ARBA" id="ARBA00009013"/>
    </source>
</evidence>
<dbReference type="PANTHER" id="PTHR33495">
    <property type="entry name" value="ANTI-SIGMA FACTOR ANTAGONIST TM_1081-RELATED-RELATED"/>
    <property type="match status" value="1"/>
</dbReference>
<evidence type="ECO:0000313" key="5">
    <source>
        <dbReference type="Proteomes" id="UP000642673"/>
    </source>
</evidence>
<evidence type="ECO:0000256" key="2">
    <source>
        <dbReference type="RuleBase" id="RU003749"/>
    </source>
</evidence>
<dbReference type="PANTHER" id="PTHR33495:SF2">
    <property type="entry name" value="ANTI-SIGMA FACTOR ANTAGONIST TM_1081-RELATED"/>
    <property type="match status" value="1"/>
</dbReference>
<dbReference type="Proteomes" id="UP000642673">
    <property type="component" value="Unassembled WGS sequence"/>
</dbReference>
<dbReference type="NCBIfam" id="TIGR00377">
    <property type="entry name" value="ant_ant_sig"/>
    <property type="match status" value="1"/>
</dbReference>
<proteinExistence type="inferred from homology"/>
<sequence length="120" mass="12866">MNHSVLRLNVREGDGTRLVVALAGAMDWHTAPQLREEGMRLLAESPHLVLDVSAVTFCDSSGLSVLVQLRRHAQDTGGSVTLTSVPAHLVRLLEISGLGRVFLADGAGHFPERGAPPEPR</sequence>